<evidence type="ECO:0000313" key="2">
    <source>
        <dbReference type="EMBL" id="MFC6660732.1"/>
    </source>
</evidence>
<reference evidence="3" key="1">
    <citation type="journal article" date="2019" name="Int. J. Syst. Evol. Microbiol.">
        <title>The Global Catalogue of Microorganisms (GCM) 10K type strain sequencing project: providing services to taxonomists for standard genome sequencing and annotation.</title>
        <authorList>
            <consortium name="The Broad Institute Genomics Platform"/>
            <consortium name="The Broad Institute Genome Sequencing Center for Infectious Disease"/>
            <person name="Wu L."/>
            <person name="Ma J."/>
        </authorList>
    </citation>
    <scope>NUCLEOTIDE SEQUENCE [LARGE SCALE GENOMIC DNA]</scope>
    <source>
        <strain evidence="3">CCUG 63830</strain>
    </source>
</reference>
<evidence type="ECO:0000259" key="1">
    <source>
        <dbReference type="Pfam" id="PF14302"/>
    </source>
</evidence>
<proteinExistence type="predicted"/>
<dbReference type="InterPro" id="IPR025485">
    <property type="entry name" value="DUF4377"/>
</dbReference>
<feature type="domain" description="DUF4377" evidence="1">
    <location>
        <begin position="3"/>
        <end position="53"/>
    </location>
</feature>
<comment type="caution">
    <text evidence="2">The sequence shown here is derived from an EMBL/GenBank/DDBJ whole genome shotgun (WGS) entry which is preliminary data.</text>
</comment>
<dbReference type="Pfam" id="PF14302">
    <property type="entry name" value="DUF4377"/>
    <property type="match status" value="1"/>
</dbReference>
<keyword evidence="3" id="KW-1185">Reference proteome</keyword>
<name>A0ABW1ZKF2_9DEIO</name>
<dbReference type="EMBL" id="JBHSWB010000001">
    <property type="protein sequence ID" value="MFC6660732.1"/>
    <property type="molecule type" value="Genomic_DNA"/>
</dbReference>
<evidence type="ECO:0000313" key="3">
    <source>
        <dbReference type="Proteomes" id="UP001596317"/>
    </source>
</evidence>
<dbReference type="RefSeq" id="WP_224605223.1">
    <property type="nucleotide sequence ID" value="NZ_JAIQXV010000002.1"/>
</dbReference>
<protein>
    <submittedName>
        <fullName evidence="2">DUF4377 domain-containing protein</fullName>
    </submittedName>
</protein>
<dbReference type="Proteomes" id="UP001596317">
    <property type="component" value="Unassembled WGS sequence"/>
</dbReference>
<gene>
    <name evidence="2" type="ORF">ACFP90_10500</name>
</gene>
<organism evidence="2 3">
    <name type="scientific">Deinococcus multiflagellatus</name>
    <dbReference type="NCBI Taxonomy" id="1656887"/>
    <lineage>
        <taxon>Bacteria</taxon>
        <taxon>Thermotogati</taxon>
        <taxon>Deinococcota</taxon>
        <taxon>Deinococci</taxon>
        <taxon>Deinococcales</taxon>
        <taxon>Deinococcaceae</taxon>
        <taxon>Deinococcus</taxon>
    </lineage>
</organism>
<sequence length="81" mass="8905">MAPNTVLCDAGRNDICLIVKRGSAATWSLFPDGRISGYTHEQGFRYRLSVEEQFRAPVTLMGLKEVLEKTPDSGTYTPGSP</sequence>
<accession>A0ABW1ZKF2</accession>